<dbReference type="Proteomes" id="UP000650467">
    <property type="component" value="Unassembled WGS sequence"/>
</dbReference>
<dbReference type="AlphaFoldDB" id="A0A835SV46"/>
<evidence type="ECO:0000256" key="1">
    <source>
        <dbReference type="SAM" id="MobiDB-lite"/>
    </source>
</evidence>
<sequence length="141" mass="15144">MVSRDRAAKAVRALAPPGSTAPLLVFVDSFPAEELAQWSIQDTDDDKVIFDYIAARRARDGQHPQGAQAAPSLAPSSTQPRQSDITTWWPAGWLGALAAPLWSHVCGDDEPAWRAASSSSSSSSRGIQLQRPPCLLVHARS</sequence>
<organism evidence="2 3">
    <name type="scientific">Chlamydomonas incerta</name>
    <dbReference type="NCBI Taxonomy" id="51695"/>
    <lineage>
        <taxon>Eukaryota</taxon>
        <taxon>Viridiplantae</taxon>
        <taxon>Chlorophyta</taxon>
        <taxon>core chlorophytes</taxon>
        <taxon>Chlorophyceae</taxon>
        <taxon>CS clade</taxon>
        <taxon>Chlamydomonadales</taxon>
        <taxon>Chlamydomonadaceae</taxon>
        <taxon>Chlamydomonas</taxon>
    </lineage>
</organism>
<feature type="region of interest" description="Disordered" evidence="1">
    <location>
        <begin position="59"/>
        <end position="84"/>
    </location>
</feature>
<keyword evidence="3" id="KW-1185">Reference proteome</keyword>
<evidence type="ECO:0000313" key="2">
    <source>
        <dbReference type="EMBL" id="KAG2427160.1"/>
    </source>
</evidence>
<proteinExistence type="predicted"/>
<name>A0A835SV46_CHLIN</name>
<feature type="compositionally biased region" description="Polar residues" evidence="1">
    <location>
        <begin position="74"/>
        <end position="84"/>
    </location>
</feature>
<dbReference type="EMBL" id="JAEHOC010000042">
    <property type="protein sequence ID" value="KAG2427160.1"/>
    <property type="molecule type" value="Genomic_DNA"/>
</dbReference>
<feature type="region of interest" description="Disordered" evidence="1">
    <location>
        <begin position="111"/>
        <end position="141"/>
    </location>
</feature>
<dbReference type="OrthoDB" id="10571161at2759"/>
<protein>
    <submittedName>
        <fullName evidence="2">Uncharacterized protein</fullName>
    </submittedName>
</protein>
<accession>A0A835SV46</accession>
<reference evidence="2" key="1">
    <citation type="journal article" date="2020" name="bioRxiv">
        <title>Comparative genomics of Chlamydomonas.</title>
        <authorList>
            <person name="Craig R.J."/>
            <person name="Hasan A.R."/>
            <person name="Ness R.W."/>
            <person name="Keightley P.D."/>
        </authorList>
    </citation>
    <scope>NUCLEOTIDE SEQUENCE</scope>
    <source>
        <strain evidence="2">SAG 7.73</strain>
    </source>
</reference>
<gene>
    <name evidence="2" type="ORF">HXX76_010880</name>
</gene>
<evidence type="ECO:0000313" key="3">
    <source>
        <dbReference type="Proteomes" id="UP000650467"/>
    </source>
</evidence>
<comment type="caution">
    <text evidence="2">The sequence shown here is derived from an EMBL/GenBank/DDBJ whole genome shotgun (WGS) entry which is preliminary data.</text>
</comment>